<comment type="similarity">
    <text evidence="1">Belongs to the eukaryotic ribosomal protein eL22 family.</text>
</comment>
<keyword evidence="2 6" id="KW-0689">Ribosomal protein</keyword>
<evidence type="ECO:0000256" key="5">
    <source>
        <dbReference type="ARBA" id="ARBA00041214"/>
    </source>
</evidence>
<dbReference type="Pfam" id="PF01776">
    <property type="entry name" value="Ribosomal_L22e"/>
    <property type="match status" value="1"/>
</dbReference>
<proteinExistence type="inferred from homology"/>
<feature type="non-terminal residue" evidence="6">
    <location>
        <position position="1"/>
    </location>
</feature>
<dbReference type="GO" id="GO:0002181">
    <property type="term" value="P:cytoplasmic translation"/>
    <property type="evidence" value="ECO:0007669"/>
    <property type="project" value="TreeGrafter"/>
</dbReference>
<evidence type="ECO:0000313" key="7">
    <source>
        <dbReference type="Proteomes" id="UP000289340"/>
    </source>
</evidence>
<dbReference type="PANTHER" id="PTHR10064">
    <property type="entry name" value="60S RIBOSOMAL PROTEIN L22"/>
    <property type="match status" value="1"/>
</dbReference>
<dbReference type="GO" id="GO:1990904">
    <property type="term" value="C:ribonucleoprotein complex"/>
    <property type="evidence" value="ECO:0007669"/>
    <property type="project" value="UniProtKB-KW"/>
</dbReference>
<dbReference type="GO" id="GO:0005840">
    <property type="term" value="C:ribosome"/>
    <property type="evidence" value="ECO:0007669"/>
    <property type="project" value="UniProtKB-KW"/>
</dbReference>
<dbReference type="PANTHER" id="PTHR10064:SF0">
    <property type="entry name" value="FI24544P1-RELATED"/>
    <property type="match status" value="1"/>
</dbReference>
<dbReference type="Proteomes" id="UP000289340">
    <property type="component" value="Chromosome 3"/>
</dbReference>
<protein>
    <recommendedName>
        <fullName evidence="4">Large ribosomal subunit protein eL22</fullName>
    </recommendedName>
    <alternativeName>
        <fullName evidence="5">60S ribosomal protein L22</fullName>
    </alternativeName>
</protein>
<evidence type="ECO:0000256" key="3">
    <source>
        <dbReference type="ARBA" id="ARBA00023274"/>
    </source>
</evidence>
<gene>
    <name evidence="6" type="ORF">D0Y65_006651</name>
</gene>
<reference evidence="6 7" key="1">
    <citation type="submission" date="2018-09" db="EMBL/GenBank/DDBJ databases">
        <title>A high-quality reference genome of wild soybean provides a powerful tool to mine soybean genomes.</title>
        <authorList>
            <person name="Xie M."/>
            <person name="Chung C.Y.L."/>
            <person name="Li M.-W."/>
            <person name="Wong F.-L."/>
            <person name="Chan T.-F."/>
            <person name="Lam H.-M."/>
        </authorList>
    </citation>
    <scope>NUCLEOTIDE SEQUENCE [LARGE SCALE GENOMIC DNA]</scope>
    <source>
        <strain evidence="7">cv. W05</strain>
        <tissue evidence="6">Hypocotyl of etiolated seedlings</tissue>
    </source>
</reference>
<sequence>SLEKFLQERIKVDDKAGALGNSISITKDKSNNTVTSDSNFSKRYSLRHAPLGDLLFPYGYSSLIDVIFSVS</sequence>
<keyword evidence="7" id="KW-1185">Reference proteome</keyword>
<organism evidence="6 7">
    <name type="scientific">Glycine soja</name>
    <name type="common">Wild soybean</name>
    <dbReference type="NCBI Taxonomy" id="3848"/>
    <lineage>
        <taxon>Eukaryota</taxon>
        <taxon>Viridiplantae</taxon>
        <taxon>Streptophyta</taxon>
        <taxon>Embryophyta</taxon>
        <taxon>Tracheophyta</taxon>
        <taxon>Spermatophyta</taxon>
        <taxon>Magnoliopsida</taxon>
        <taxon>eudicotyledons</taxon>
        <taxon>Gunneridae</taxon>
        <taxon>Pentapetalae</taxon>
        <taxon>rosids</taxon>
        <taxon>fabids</taxon>
        <taxon>Fabales</taxon>
        <taxon>Fabaceae</taxon>
        <taxon>Papilionoideae</taxon>
        <taxon>50 kb inversion clade</taxon>
        <taxon>NPAAA clade</taxon>
        <taxon>indigoferoid/millettioid clade</taxon>
        <taxon>Phaseoleae</taxon>
        <taxon>Glycine</taxon>
        <taxon>Glycine subgen. Soja</taxon>
    </lineage>
</organism>
<evidence type="ECO:0000256" key="4">
    <source>
        <dbReference type="ARBA" id="ARBA00040613"/>
    </source>
</evidence>
<comment type="caution">
    <text evidence="6">The sequence shown here is derived from an EMBL/GenBank/DDBJ whole genome shotgun (WGS) entry which is preliminary data.</text>
</comment>
<dbReference type="Gene3D" id="3.30.1360.210">
    <property type="match status" value="1"/>
</dbReference>
<evidence type="ECO:0000313" key="6">
    <source>
        <dbReference type="EMBL" id="RZC19891.1"/>
    </source>
</evidence>
<accession>A0A445L9D2</accession>
<evidence type="ECO:0000256" key="1">
    <source>
        <dbReference type="ARBA" id="ARBA00007817"/>
    </source>
</evidence>
<dbReference type="InterPro" id="IPR002671">
    <property type="entry name" value="Ribosomal_eL22"/>
</dbReference>
<dbReference type="GO" id="GO:0003735">
    <property type="term" value="F:structural constituent of ribosome"/>
    <property type="evidence" value="ECO:0007669"/>
    <property type="project" value="InterPro"/>
</dbReference>
<dbReference type="GO" id="GO:0003723">
    <property type="term" value="F:RNA binding"/>
    <property type="evidence" value="ECO:0007669"/>
    <property type="project" value="TreeGrafter"/>
</dbReference>
<evidence type="ECO:0000256" key="2">
    <source>
        <dbReference type="ARBA" id="ARBA00022980"/>
    </source>
</evidence>
<dbReference type="AlphaFoldDB" id="A0A445L9D2"/>
<keyword evidence="3" id="KW-0687">Ribonucleoprotein</keyword>
<dbReference type="InterPro" id="IPR038526">
    <property type="entry name" value="Ribosomal_eL22_sf"/>
</dbReference>
<name>A0A445L9D2_GLYSO</name>
<dbReference type="EMBL" id="QZWG01000003">
    <property type="protein sequence ID" value="RZC19891.1"/>
    <property type="molecule type" value="Genomic_DNA"/>
</dbReference>